<name>A0A2G9S366_AQUCT</name>
<dbReference type="EMBL" id="KV927517">
    <property type="protein sequence ID" value="PIO34599.1"/>
    <property type="molecule type" value="Genomic_DNA"/>
</dbReference>
<sequence>MCMQAKLGRNSVGKTTQDFSDGKSACVYGALDLLLSSFHAHLQYISKASPILWNSLPQSVRLSHNMFAFRRSLKTLLFREAYSAFT</sequence>
<evidence type="ECO:0000313" key="1">
    <source>
        <dbReference type="EMBL" id="PIO34599.1"/>
    </source>
</evidence>
<organism evidence="1 2">
    <name type="scientific">Aquarana catesbeiana</name>
    <name type="common">American bullfrog</name>
    <name type="synonym">Rana catesbeiana</name>
    <dbReference type="NCBI Taxonomy" id="8400"/>
    <lineage>
        <taxon>Eukaryota</taxon>
        <taxon>Metazoa</taxon>
        <taxon>Chordata</taxon>
        <taxon>Craniata</taxon>
        <taxon>Vertebrata</taxon>
        <taxon>Euteleostomi</taxon>
        <taxon>Amphibia</taxon>
        <taxon>Batrachia</taxon>
        <taxon>Anura</taxon>
        <taxon>Neobatrachia</taxon>
        <taxon>Ranoidea</taxon>
        <taxon>Ranidae</taxon>
        <taxon>Aquarana</taxon>
    </lineage>
</organism>
<keyword evidence="2" id="KW-1185">Reference proteome</keyword>
<gene>
    <name evidence="1" type="ORF">AB205_0022580</name>
</gene>
<evidence type="ECO:0000313" key="2">
    <source>
        <dbReference type="Proteomes" id="UP000228934"/>
    </source>
</evidence>
<protein>
    <submittedName>
        <fullName evidence="1">Uncharacterized protein</fullName>
    </submittedName>
</protein>
<dbReference type="OrthoDB" id="416454at2759"/>
<reference evidence="2" key="1">
    <citation type="journal article" date="2017" name="Nat. Commun.">
        <title>The North American bullfrog draft genome provides insight into hormonal regulation of long noncoding RNA.</title>
        <authorList>
            <person name="Hammond S.A."/>
            <person name="Warren R.L."/>
            <person name="Vandervalk B.P."/>
            <person name="Kucuk E."/>
            <person name="Khan H."/>
            <person name="Gibb E.A."/>
            <person name="Pandoh P."/>
            <person name="Kirk H."/>
            <person name="Zhao Y."/>
            <person name="Jones M."/>
            <person name="Mungall A.J."/>
            <person name="Coope R."/>
            <person name="Pleasance S."/>
            <person name="Moore R.A."/>
            <person name="Holt R.A."/>
            <person name="Round J.M."/>
            <person name="Ohora S."/>
            <person name="Walle B.V."/>
            <person name="Veldhoen N."/>
            <person name="Helbing C.C."/>
            <person name="Birol I."/>
        </authorList>
    </citation>
    <scope>NUCLEOTIDE SEQUENCE [LARGE SCALE GENOMIC DNA]</scope>
</reference>
<dbReference type="AlphaFoldDB" id="A0A2G9S366"/>
<accession>A0A2G9S366</accession>
<dbReference type="Proteomes" id="UP000228934">
    <property type="component" value="Unassembled WGS sequence"/>
</dbReference>
<proteinExistence type="predicted"/>